<evidence type="ECO:0000256" key="9">
    <source>
        <dbReference type="ARBA" id="ARBA00023136"/>
    </source>
</evidence>
<evidence type="ECO:0000259" key="11">
    <source>
        <dbReference type="Pfam" id="PF11145"/>
    </source>
</evidence>
<keyword evidence="9 10" id="KW-0472">Membrane</keyword>
<comment type="catalytic activity">
    <reaction evidence="1">
        <text>S-ubiquitinyl-[E2 ubiquitin-conjugating enzyme]-L-cysteine + [acceptor protein]-L-lysine = [E2 ubiquitin-conjugating enzyme]-L-cysteine + N(6)-ubiquitinyl-[acceptor protein]-L-lysine.</text>
        <dbReference type="EC" id="2.3.2.27"/>
    </reaction>
</comment>
<evidence type="ECO:0000313" key="13">
    <source>
        <dbReference type="Proteomes" id="UP001358586"/>
    </source>
</evidence>
<keyword evidence="6 10" id="KW-0812">Transmembrane</keyword>
<evidence type="ECO:0000256" key="3">
    <source>
        <dbReference type="ARBA" id="ARBA00004906"/>
    </source>
</evidence>
<keyword evidence="5" id="KW-0808">Transferase</keyword>
<dbReference type="EC" id="2.3.2.27" evidence="4"/>
<protein>
    <recommendedName>
        <fullName evidence="4">RING-type E3 ubiquitin transferase</fullName>
        <ecNumber evidence="4">2.3.2.27</ecNumber>
    </recommendedName>
</protein>
<dbReference type="EMBL" id="JARKNE010000005">
    <property type="protein sequence ID" value="KAK5834180.1"/>
    <property type="molecule type" value="Genomic_DNA"/>
</dbReference>
<keyword evidence="7" id="KW-0833">Ubl conjugation pathway</keyword>
<feature type="transmembrane region" description="Helical" evidence="10">
    <location>
        <begin position="65"/>
        <end position="83"/>
    </location>
</feature>
<evidence type="ECO:0000313" key="12">
    <source>
        <dbReference type="EMBL" id="KAK5834180.1"/>
    </source>
</evidence>
<gene>
    <name evidence="12" type="ORF">PVK06_018054</name>
</gene>
<evidence type="ECO:0000256" key="6">
    <source>
        <dbReference type="ARBA" id="ARBA00022692"/>
    </source>
</evidence>
<evidence type="ECO:0000256" key="8">
    <source>
        <dbReference type="ARBA" id="ARBA00022989"/>
    </source>
</evidence>
<evidence type="ECO:0000256" key="2">
    <source>
        <dbReference type="ARBA" id="ARBA00004127"/>
    </source>
</evidence>
<keyword evidence="8 10" id="KW-1133">Transmembrane helix</keyword>
<reference evidence="12 13" key="1">
    <citation type="submission" date="2023-03" db="EMBL/GenBank/DDBJ databases">
        <title>WGS of Gossypium arboreum.</title>
        <authorList>
            <person name="Yu D."/>
        </authorList>
    </citation>
    <scope>NUCLEOTIDE SEQUENCE [LARGE SCALE GENOMIC DNA]</scope>
    <source>
        <tissue evidence="12">Leaf</tissue>
    </source>
</reference>
<dbReference type="InterPro" id="IPR021319">
    <property type="entry name" value="DUF2921"/>
</dbReference>
<proteinExistence type="predicted"/>
<comment type="pathway">
    <text evidence="3">Protein modification; protein ubiquitination.</text>
</comment>
<evidence type="ECO:0000256" key="5">
    <source>
        <dbReference type="ARBA" id="ARBA00022679"/>
    </source>
</evidence>
<comment type="caution">
    <text evidence="12">The sequence shown here is derived from an EMBL/GenBank/DDBJ whole genome shotgun (WGS) entry which is preliminary data.</text>
</comment>
<feature type="domain" description="SWEET-like" evidence="11">
    <location>
        <begin position="15"/>
        <end position="97"/>
    </location>
</feature>
<name>A0ABR0Q4E1_GOSAR</name>
<dbReference type="Proteomes" id="UP001358586">
    <property type="component" value="Chromosome 5"/>
</dbReference>
<dbReference type="PANTHER" id="PTHR33389">
    <property type="entry name" value="FAMILY PROTEIN, PUTATIVE (DUF2921)-RELATED"/>
    <property type="match status" value="1"/>
</dbReference>
<organism evidence="12 13">
    <name type="scientific">Gossypium arboreum</name>
    <name type="common">Tree cotton</name>
    <name type="synonym">Gossypium nanking</name>
    <dbReference type="NCBI Taxonomy" id="29729"/>
    <lineage>
        <taxon>Eukaryota</taxon>
        <taxon>Viridiplantae</taxon>
        <taxon>Streptophyta</taxon>
        <taxon>Embryophyta</taxon>
        <taxon>Tracheophyta</taxon>
        <taxon>Spermatophyta</taxon>
        <taxon>Magnoliopsida</taxon>
        <taxon>eudicotyledons</taxon>
        <taxon>Gunneridae</taxon>
        <taxon>Pentapetalae</taxon>
        <taxon>rosids</taxon>
        <taxon>malvids</taxon>
        <taxon>Malvales</taxon>
        <taxon>Malvaceae</taxon>
        <taxon>Malvoideae</taxon>
        <taxon>Gossypium</taxon>
    </lineage>
</organism>
<keyword evidence="13" id="KW-1185">Reference proteome</keyword>
<evidence type="ECO:0000256" key="1">
    <source>
        <dbReference type="ARBA" id="ARBA00000900"/>
    </source>
</evidence>
<evidence type="ECO:0000256" key="10">
    <source>
        <dbReference type="SAM" id="Phobius"/>
    </source>
</evidence>
<sequence>MNKVTNVDAPLRRKRPCGLQKKGVSTITFVCLVSHGYDLHRANNYVDIDDSCIYADHATDYYSTTWDFIIIVLGTFFVAIVHYQQHFGGRYFLLKRFSGSGIDEERPMDSEEQLSLKYSTWCMLFVDYFS</sequence>
<accession>A0ABR0Q4E1</accession>
<evidence type="ECO:0000256" key="4">
    <source>
        <dbReference type="ARBA" id="ARBA00012483"/>
    </source>
</evidence>
<dbReference type="PANTHER" id="PTHR33389:SF34">
    <property type="entry name" value="DUF2921 FAMILY PROTEIN"/>
    <property type="match status" value="1"/>
</dbReference>
<evidence type="ECO:0000256" key="7">
    <source>
        <dbReference type="ARBA" id="ARBA00022786"/>
    </source>
</evidence>
<dbReference type="Pfam" id="PF11145">
    <property type="entry name" value="DUF2921"/>
    <property type="match status" value="1"/>
</dbReference>
<comment type="subcellular location">
    <subcellularLocation>
        <location evidence="2">Endomembrane system</location>
        <topology evidence="2">Multi-pass membrane protein</topology>
    </subcellularLocation>
</comment>